<evidence type="ECO:0000313" key="2">
    <source>
        <dbReference type="Proteomes" id="UP000619293"/>
    </source>
</evidence>
<organism evidence="1 2">
    <name type="scientific">Catellatospora chokoriensis</name>
    <dbReference type="NCBI Taxonomy" id="310353"/>
    <lineage>
        <taxon>Bacteria</taxon>
        <taxon>Bacillati</taxon>
        <taxon>Actinomycetota</taxon>
        <taxon>Actinomycetes</taxon>
        <taxon>Micromonosporales</taxon>
        <taxon>Micromonosporaceae</taxon>
        <taxon>Catellatospora</taxon>
    </lineage>
</organism>
<proteinExistence type="predicted"/>
<reference evidence="1 2" key="1">
    <citation type="submission" date="2021-01" db="EMBL/GenBank/DDBJ databases">
        <title>Whole genome shotgun sequence of Catellatospora chokoriensis NBRC 107358.</title>
        <authorList>
            <person name="Komaki H."/>
            <person name="Tamura T."/>
        </authorList>
    </citation>
    <scope>NUCLEOTIDE SEQUENCE [LARGE SCALE GENOMIC DNA]</scope>
    <source>
        <strain evidence="1 2">NBRC 107358</strain>
    </source>
</reference>
<dbReference type="AlphaFoldDB" id="A0A8J3K7A9"/>
<gene>
    <name evidence="1" type="ORF">Cch02nite_79150</name>
</gene>
<dbReference type="Proteomes" id="UP000619293">
    <property type="component" value="Unassembled WGS sequence"/>
</dbReference>
<evidence type="ECO:0000313" key="1">
    <source>
        <dbReference type="EMBL" id="GIF94471.1"/>
    </source>
</evidence>
<protein>
    <submittedName>
        <fullName evidence="1">Uncharacterized protein</fullName>
    </submittedName>
</protein>
<comment type="caution">
    <text evidence="1">The sequence shown here is derived from an EMBL/GenBank/DDBJ whole genome shotgun (WGS) entry which is preliminary data.</text>
</comment>
<accession>A0A8J3K7A9</accession>
<sequence length="106" mass="11566">MQQHRRAAWQAYLAIATDLLPALRQAATTEIVLSEQFAALSERLSASHRWWGTDAHRMTAIVARADAMHHCGDHCGSAVLLRALAVRLFAISSSTPTASRDGCDPQ</sequence>
<dbReference type="EMBL" id="BONG01000098">
    <property type="protein sequence ID" value="GIF94471.1"/>
    <property type="molecule type" value="Genomic_DNA"/>
</dbReference>
<keyword evidence="2" id="KW-1185">Reference proteome</keyword>
<name>A0A8J3K7A9_9ACTN</name>